<dbReference type="EC" id="4.99.1.12" evidence="2"/>
<comment type="similarity">
    <text evidence="2">Belongs to the LarC family.</text>
</comment>
<reference evidence="4" key="1">
    <citation type="submission" date="2021-01" db="EMBL/GenBank/DDBJ databases">
        <title>Whole genome shotgun sequence of Planosporangium mesophilum NBRC 109066.</title>
        <authorList>
            <person name="Komaki H."/>
            <person name="Tamura T."/>
        </authorList>
    </citation>
    <scope>NUCLEOTIDE SEQUENCE</scope>
    <source>
        <strain evidence="4">NBRC 109066</strain>
    </source>
</reference>
<dbReference type="PANTHER" id="PTHR36566:SF1">
    <property type="entry name" value="PYRIDINIUM-3,5-BISTHIOCARBOXYLIC ACID MONONUCLEOTIDE NICKEL INSERTION PROTEIN"/>
    <property type="match status" value="1"/>
</dbReference>
<proteinExistence type="inferred from homology"/>
<dbReference type="EMBL" id="BOON01000019">
    <property type="protein sequence ID" value="GII22628.1"/>
    <property type="molecule type" value="Genomic_DNA"/>
</dbReference>
<feature type="region of interest" description="Disordered" evidence="3">
    <location>
        <begin position="394"/>
        <end position="413"/>
    </location>
</feature>
<keyword evidence="2" id="KW-0456">Lyase</keyword>
<comment type="caution">
    <text evidence="4">The sequence shown here is derived from an EMBL/GenBank/DDBJ whole genome shotgun (WGS) entry which is preliminary data.</text>
</comment>
<dbReference type="Proteomes" id="UP000599074">
    <property type="component" value="Unassembled WGS sequence"/>
</dbReference>
<dbReference type="Pfam" id="PF01969">
    <property type="entry name" value="Ni_insertion"/>
    <property type="match status" value="1"/>
</dbReference>
<dbReference type="HAMAP" id="MF_01074">
    <property type="entry name" value="LarC"/>
    <property type="match status" value="1"/>
</dbReference>
<dbReference type="Gene3D" id="3.10.20.300">
    <property type="entry name" value="mk0293 like domain"/>
    <property type="match status" value="1"/>
</dbReference>
<dbReference type="NCBIfam" id="TIGR00299">
    <property type="entry name" value="nickel pincer cofactor biosynthesis protein LarC"/>
    <property type="match status" value="1"/>
</dbReference>
<evidence type="ECO:0000256" key="2">
    <source>
        <dbReference type="HAMAP-Rule" id="MF_01074"/>
    </source>
</evidence>
<sequence length="413" mass="42654">MENRSAWLDVSAGVAGDMLLAALLDAGADLARVQRAVDAVIPGAVRTSTTTVSRAGLRATKVDVVATADDAPDRRWPAIRALLAAAALPGAVRDNALAVFARLAGAEARVHGIPAEEVHFHEVGAWDSIADVVGVCAAVHDLGITSITAGRVAVGSGRVRGAHGDLAVPVPAVLELSRGWRVVGGGEGELATPTGMALVTTLATGCTDLPDLRVASVGVGAGTRDVPGRANVVRVVVGEPESGWPPEDAAEDAVVLRANVDDLDPRVWPGVLATLLDAGASDAWLVPILMKKGRPAHTLHVLAPPERTDRLRDLMFTHTTTLGVRESPVRKTALDRCVLEVAVGDGHLPVKVGHRDDVIVSATPEYEDAAAMAARTGTPLREVLRQADAAARRAGLVQGASLPRPGSAGDLTT</sequence>
<comment type="function">
    <text evidence="2">Involved in the biosynthesis of a nickel-pincer cofactor ((SCS)Ni(II) pincer complex). Binds Ni(2+), and functions in nickel delivery to pyridinium-3,5-bisthiocarboxylic acid mononucleotide (P2TMN), to form the mature cofactor. Is thus probably required for the activation of nickel-pincer cofactor-dependent enzymes.</text>
</comment>
<dbReference type="Gene3D" id="3.30.70.1380">
    <property type="entry name" value="Transcriptional regulatory protein pf0864 domain like"/>
    <property type="match status" value="1"/>
</dbReference>
<dbReference type="GO" id="GO:0016829">
    <property type="term" value="F:lyase activity"/>
    <property type="evidence" value="ECO:0007669"/>
    <property type="project" value="UniProtKB-UniRule"/>
</dbReference>
<dbReference type="GO" id="GO:0016151">
    <property type="term" value="F:nickel cation binding"/>
    <property type="evidence" value="ECO:0007669"/>
    <property type="project" value="UniProtKB-UniRule"/>
</dbReference>
<keyword evidence="5" id="KW-1185">Reference proteome</keyword>
<dbReference type="RefSeq" id="WP_168115451.1">
    <property type="nucleotide sequence ID" value="NZ_BOON01000019.1"/>
</dbReference>
<dbReference type="InterPro" id="IPR002822">
    <property type="entry name" value="Ni_insertion"/>
</dbReference>
<organism evidence="4 5">
    <name type="scientific">Planosporangium mesophilum</name>
    <dbReference type="NCBI Taxonomy" id="689768"/>
    <lineage>
        <taxon>Bacteria</taxon>
        <taxon>Bacillati</taxon>
        <taxon>Actinomycetota</taxon>
        <taxon>Actinomycetes</taxon>
        <taxon>Micromonosporales</taxon>
        <taxon>Micromonosporaceae</taxon>
        <taxon>Planosporangium</taxon>
    </lineage>
</organism>
<gene>
    <name evidence="2" type="primary">larC</name>
    <name evidence="4" type="ORF">Pme01_22250</name>
</gene>
<comment type="catalytic activity">
    <reaction evidence="2">
        <text>Ni(II)-pyridinium-3,5-bisthiocarboxylate mononucleotide = pyridinium-3,5-bisthiocarboxylate mononucleotide + Ni(2+)</text>
        <dbReference type="Rhea" id="RHEA:54784"/>
        <dbReference type="ChEBI" id="CHEBI:49786"/>
        <dbReference type="ChEBI" id="CHEBI:137372"/>
        <dbReference type="ChEBI" id="CHEBI:137373"/>
        <dbReference type="EC" id="4.99.1.12"/>
    </reaction>
</comment>
<dbReference type="PANTHER" id="PTHR36566">
    <property type="entry name" value="NICKEL INSERTION PROTEIN-RELATED"/>
    <property type="match status" value="1"/>
</dbReference>
<evidence type="ECO:0000313" key="4">
    <source>
        <dbReference type="EMBL" id="GII22628.1"/>
    </source>
</evidence>
<evidence type="ECO:0000313" key="5">
    <source>
        <dbReference type="Proteomes" id="UP000599074"/>
    </source>
</evidence>
<dbReference type="GO" id="GO:0051604">
    <property type="term" value="P:protein maturation"/>
    <property type="evidence" value="ECO:0007669"/>
    <property type="project" value="UniProtKB-UniRule"/>
</dbReference>
<name>A0A8J3TA13_9ACTN</name>
<keyword evidence="1 2" id="KW-0533">Nickel</keyword>
<accession>A0A8J3TA13</accession>
<evidence type="ECO:0000256" key="1">
    <source>
        <dbReference type="ARBA" id="ARBA00022596"/>
    </source>
</evidence>
<evidence type="ECO:0000256" key="3">
    <source>
        <dbReference type="SAM" id="MobiDB-lite"/>
    </source>
</evidence>
<protein>
    <recommendedName>
        <fullName evidence="2">Pyridinium-3,5-bisthiocarboxylic acid mononucleotide nickel insertion protein</fullName>
        <shortName evidence="2">P2TMN nickel insertion protein</shortName>
        <ecNumber evidence="2">4.99.1.12</ecNumber>
    </recommendedName>
    <alternativeName>
        <fullName evidence="2">Nickel-pincer cofactor biosynthesis protein LarC</fullName>
    </alternativeName>
</protein>
<dbReference type="AlphaFoldDB" id="A0A8J3TA13"/>